<evidence type="ECO:0000313" key="5">
    <source>
        <dbReference type="EMBL" id="GAH40027.1"/>
    </source>
</evidence>
<feature type="non-terminal residue" evidence="5">
    <location>
        <position position="1"/>
    </location>
</feature>
<evidence type="ECO:0000256" key="2">
    <source>
        <dbReference type="ARBA" id="ARBA00022777"/>
    </source>
</evidence>
<keyword evidence="2" id="KW-0418">Kinase</keyword>
<accession>X1F525</accession>
<reference evidence="5" key="1">
    <citation type="journal article" date="2014" name="Front. Microbiol.">
        <title>High frequency of phylogenetically diverse reductive dehalogenase-homologous genes in deep subseafloor sedimentary metagenomes.</title>
        <authorList>
            <person name="Kawai M."/>
            <person name="Futagami T."/>
            <person name="Toyoda A."/>
            <person name="Takaki Y."/>
            <person name="Nishi S."/>
            <person name="Hori S."/>
            <person name="Arai W."/>
            <person name="Tsubouchi T."/>
            <person name="Morono Y."/>
            <person name="Uchiyama I."/>
            <person name="Ito T."/>
            <person name="Fujiyama A."/>
            <person name="Inagaki F."/>
            <person name="Takami H."/>
        </authorList>
    </citation>
    <scope>NUCLEOTIDE SEQUENCE</scope>
    <source>
        <strain evidence="5">Expedition CK06-06</strain>
    </source>
</reference>
<evidence type="ECO:0008006" key="6">
    <source>
        <dbReference type="Google" id="ProtNLM"/>
    </source>
</evidence>
<dbReference type="InterPro" id="IPR043129">
    <property type="entry name" value="ATPase_NBD"/>
</dbReference>
<evidence type="ECO:0000259" key="4">
    <source>
        <dbReference type="Pfam" id="PF02782"/>
    </source>
</evidence>
<dbReference type="PANTHER" id="PTHR43095">
    <property type="entry name" value="SUGAR KINASE"/>
    <property type="match status" value="1"/>
</dbReference>
<feature type="domain" description="Carbohydrate kinase FGGY C-terminal" evidence="4">
    <location>
        <begin position="155"/>
        <end position="340"/>
    </location>
</feature>
<name>X1F525_9ZZZZ</name>
<dbReference type="InterPro" id="IPR050406">
    <property type="entry name" value="FGGY_Carb_Kinase"/>
</dbReference>
<gene>
    <name evidence="5" type="ORF">S03H2_16344</name>
</gene>
<comment type="caution">
    <text evidence="5">The sequence shown here is derived from an EMBL/GenBank/DDBJ whole genome shotgun (WGS) entry which is preliminary data.</text>
</comment>
<dbReference type="EMBL" id="BARU01008345">
    <property type="protein sequence ID" value="GAH40027.1"/>
    <property type="molecule type" value="Genomic_DNA"/>
</dbReference>
<evidence type="ECO:0000256" key="1">
    <source>
        <dbReference type="ARBA" id="ARBA00022679"/>
    </source>
</evidence>
<dbReference type="PROSITE" id="PS00445">
    <property type="entry name" value="FGGY_KINASES_2"/>
    <property type="match status" value="1"/>
</dbReference>
<dbReference type="InterPro" id="IPR018485">
    <property type="entry name" value="FGGY_C"/>
</dbReference>
<sequence length="371" mass="40345">GTEQCRQIAARFDRQENFLKTGTPDFLQISSAPKILWLRQHEPEVFEQTAHYLMLPDYVIWRLTGEMIGDPQDLASTGMLDRQQGQWWPEMLEFVGVREEQLPAVGHCGQPVGKVLPEMARLLGISEETVVVVGANDQTAALLGAGNTRPGIITANIGTALAVMATSRQRVTDFRQGVNAGRHAVPGLYTLLSFTQTAAMALTWFRDALVTDGSDYRQLHEEAAGVEPGCDGLLMLPHLTGTASPDFNPSARGAFVGLSISHGRPHMVRAILEAVAYCLREHIERLGKLRASSECVRAIGGGSRSDVWLQIMADVTGLPIERPVCGEAASLGAAIMAAVGAGYYDSLPAAVDEFYQTERTFAPNLTHRDTY</sequence>
<feature type="non-terminal residue" evidence="5">
    <location>
        <position position="371"/>
    </location>
</feature>
<dbReference type="Pfam" id="PF02782">
    <property type="entry name" value="FGGY_C"/>
    <property type="match status" value="1"/>
</dbReference>
<organism evidence="5">
    <name type="scientific">marine sediment metagenome</name>
    <dbReference type="NCBI Taxonomy" id="412755"/>
    <lineage>
        <taxon>unclassified sequences</taxon>
        <taxon>metagenomes</taxon>
        <taxon>ecological metagenomes</taxon>
    </lineage>
</organism>
<dbReference type="SUPFAM" id="SSF53067">
    <property type="entry name" value="Actin-like ATPase domain"/>
    <property type="match status" value="2"/>
</dbReference>
<dbReference type="GO" id="GO:0005975">
    <property type="term" value="P:carbohydrate metabolic process"/>
    <property type="evidence" value="ECO:0007669"/>
    <property type="project" value="InterPro"/>
</dbReference>
<evidence type="ECO:0000259" key="3">
    <source>
        <dbReference type="Pfam" id="PF00370"/>
    </source>
</evidence>
<dbReference type="Pfam" id="PF00370">
    <property type="entry name" value="FGGY_N"/>
    <property type="match status" value="1"/>
</dbReference>
<dbReference type="GO" id="GO:0016301">
    <property type="term" value="F:kinase activity"/>
    <property type="evidence" value="ECO:0007669"/>
    <property type="project" value="UniProtKB-KW"/>
</dbReference>
<dbReference type="CDD" id="cd07808">
    <property type="entry name" value="ASKHA_NBD_FGGY_EcXK-like"/>
    <property type="match status" value="1"/>
</dbReference>
<feature type="domain" description="Carbohydrate kinase FGGY N-terminal" evidence="3">
    <location>
        <begin position="3"/>
        <end position="144"/>
    </location>
</feature>
<dbReference type="AlphaFoldDB" id="X1F525"/>
<dbReference type="InterPro" id="IPR018483">
    <property type="entry name" value="Carb_kinase_FGGY_CS"/>
</dbReference>
<dbReference type="InterPro" id="IPR018484">
    <property type="entry name" value="FGGY_N"/>
</dbReference>
<protein>
    <recommendedName>
        <fullName evidence="6">Carbohydrate kinase FGGY C-terminal domain-containing protein</fullName>
    </recommendedName>
</protein>
<proteinExistence type="predicted"/>
<dbReference type="GO" id="GO:0016773">
    <property type="term" value="F:phosphotransferase activity, alcohol group as acceptor"/>
    <property type="evidence" value="ECO:0007669"/>
    <property type="project" value="InterPro"/>
</dbReference>
<keyword evidence="1" id="KW-0808">Transferase</keyword>
<dbReference type="PANTHER" id="PTHR43095:SF5">
    <property type="entry name" value="XYLULOSE KINASE"/>
    <property type="match status" value="1"/>
</dbReference>
<dbReference type="Gene3D" id="3.30.420.40">
    <property type="match status" value="2"/>
</dbReference>